<evidence type="ECO:0000313" key="2">
    <source>
        <dbReference type="Proteomes" id="UP000886833"/>
    </source>
</evidence>
<gene>
    <name evidence="1" type="ORF">IAB59_00235</name>
</gene>
<dbReference type="AlphaFoldDB" id="A0A9D1KA67"/>
<reference evidence="1" key="2">
    <citation type="journal article" date="2021" name="PeerJ">
        <title>Extensive microbial diversity within the chicken gut microbiome revealed by metagenomics and culture.</title>
        <authorList>
            <person name="Gilroy R."/>
            <person name="Ravi A."/>
            <person name="Getino M."/>
            <person name="Pursley I."/>
            <person name="Horton D.L."/>
            <person name="Alikhan N.F."/>
            <person name="Baker D."/>
            <person name="Gharbi K."/>
            <person name="Hall N."/>
            <person name="Watson M."/>
            <person name="Adriaenssens E.M."/>
            <person name="Foster-Nyarko E."/>
            <person name="Jarju S."/>
            <person name="Secka A."/>
            <person name="Antonio M."/>
            <person name="Oren A."/>
            <person name="Chaudhuri R.R."/>
            <person name="La Ragione R."/>
            <person name="Hildebrand F."/>
            <person name="Pallen M.J."/>
        </authorList>
    </citation>
    <scope>NUCLEOTIDE SEQUENCE</scope>
    <source>
        <strain evidence="1">CHK195-26880</strain>
    </source>
</reference>
<protein>
    <submittedName>
        <fullName evidence="1">Uncharacterized protein</fullName>
    </submittedName>
</protein>
<proteinExistence type="predicted"/>
<evidence type="ECO:0000313" key="1">
    <source>
        <dbReference type="EMBL" id="HIT36898.1"/>
    </source>
</evidence>
<sequence length="72" mass="8442">MSFKINKKFIPPIIRICSKCGEIDIYCVIKNDKYIYELCPRCGYEYKIGLFNRHTLKSLGYEIITKGAMNEI</sequence>
<comment type="caution">
    <text evidence="1">The sequence shown here is derived from an EMBL/GenBank/DDBJ whole genome shotgun (WGS) entry which is preliminary data.</text>
</comment>
<name>A0A9D1KA67_9FIRM</name>
<dbReference type="EMBL" id="DVKQ01000002">
    <property type="protein sequence ID" value="HIT36898.1"/>
    <property type="molecule type" value="Genomic_DNA"/>
</dbReference>
<accession>A0A9D1KA67</accession>
<reference evidence="1" key="1">
    <citation type="submission" date="2020-10" db="EMBL/GenBank/DDBJ databases">
        <authorList>
            <person name="Gilroy R."/>
        </authorList>
    </citation>
    <scope>NUCLEOTIDE SEQUENCE</scope>
    <source>
        <strain evidence="1">CHK195-26880</strain>
    </source>
</reference>
<dbReference type="Proteomes" id="UP000886833">
    <property type="component" value="Unassembled WGS sequence"/>
</dbReference>
<organism evidence="1 2">
    <name type="scientific">Candidatus Onthousia faecipullorum</name>
    <dbReference type="NCBI Taxonomy" id="2840887"/>
    <lineage>
        <taxon>Bacteria</taxon>
        <taxon>Bacillati</taxon>
        <taxon>Bacillota</taxon>
        <taxon>Bacilli</taxon>
        <taxon>Candidatus Onthousia</taxon>
    </lineage>
</organism>